<dbReference type="GeneID" id="77939035"/>
<accession>A0AAE9C2V3</accession>
<proteinExistence type="predicted"/>
<organism evidence="1 2">
    <name type="scientific">Gordonia phage Pons</name>
    <dbReference type="NCBI Taxonomy" id="2885976"/>
    <lineage>
        <taxon>Viruses</taxon>
        <taxon>Duplodnaviria</taxon>
        <taxon>Heunggongvirae</taxon>
        <taxon>Uroviricota</taxon>
        <taxon>Caudoviricetes</taxon>
        <taxon>Ponsvirus</taxon>
        <taxon>Ponsvirus pons</taxon>
    </lineage>
</organism>
<protein>
    <submittedName>
        <fullName evidence="1">Uncharacterized protein</fullName>
    </submittedName>
</protein>
<sequence>MTRNPAAELDMFMIHQMQDVVYKACEAGVVDEEFVDDAFANEPRSHTFVPSFDEPWDEDDFEAVAMVGESDRLAKLQYWRNILLELPEGTMTRFSD</sequence>
<keyword evidence="2" id="KW-1185">Reference proteome</keyword>
<dbReference type="EMBL" id="OK040785">
    <property type="protein sequence ID" value="UDL15191.1"/>
    <property type="molecule type" value="Genomic_DNA"/>
</dbReference>
<dbReference type="KEGG" id="vg:77939035"/>
<evidence type="ECO:0000313" key="2">
    <source>
        <dbReference type="Proteomes" id="UP000827761"/>
    </source>
</evidence>
<dbReference type="RefSeq" id="YP_010663018.1">
    <property type="nucleotide sequence ID" value="NC_070891.1"/>
</dbReference>
<evidence type="ECO:0000313" key="1">
    <source>
        <dbReference type="EMBL" id="UDL15191.1"/>
    </source>
</evidence>
<name>A0AAE9C2V3_9CAUD</name>
<dbReference type="Proteomes" id="UP000827761">
    <property type="component" value="Segment"/>
</dbReference>
<gene>
    <name evidence="1" type="primary">31</name>
    <name evidence="1" type="ORF">SEA_PONS_31</name>
</gene>
<reference evidence="1 2" key="1">
    <citation type="submission" date="2021-09" db="EMBL/GenBank/DDBJ databases">
        <authorList>
            <person name="Wiggins Z.F."/>
            <person name="Davis H.C."/>
            <person name="Dennis E.A."/>
            <person name="Underwood K.G."/>
            <person name="Gissendanner C.R."/>
            <person name="Findley A.M."/>
            <person name="Washington J.M."/>
            <person name="Garlena R.A."/>
            <person name="Russell D.A."/>
            <person name="Jacobs-Sera D."/>
            <person name="Hatfull G.F."/>
        </authorList>
    </citation>
    <scope>NUCLEOTIDE SEQUENCE [LARGE SCALE GENOMIC DNA]</scope>
</reference>